<feature type="region of interest" description="Disordered" evidence="5">
    <location>
        <begin position="1"/>
        <end position="30"/>
    </location>
</feature>
<feature type="compositionally biased region" description="Basic and acidic residues" evidence="5">
    <location>
        <begin position="510"/>
        <end position="525"/>
    </location>
</feature>
<evidence type="ECO:0000256" key="5">
    <source>
        <dbReference type="SAM" id="MobiDB-lite"/>
    </source>
</evidence>
<sequence length="525" mass="58979">MAVEPVSSQPAEPGSSKATREPERRRRNDDAEWEISEVSGQSSLMHLHDPEVKGNRLCCSYRLVISIGAFLAFFEATLLRIGTVMAMVCMTDTNQSVSDADKDCPPLTRDRGQNEYEFSWSGEFQGFITSGVFYGFLVGPFVGGFLSYVFGGRIILTLGTSFAGLTHVLIPELTRLNPYFFFGIRIVTGFFAGMIFPATLGILSHWTVPEERQVLVGGALIGVPFCSVVNFPMNGLLCLYWGWESIFYLSTAALLAYSVFSFFFMSDYPQTCRYLKSNEKNYIVPNVPARTRTLKVPWRAIFTSIPIYSYILTHFCINYVFITVILHLPLFMKEVHHFHLRSNSFLSAAPYIGSLLTRIIVTFTFNKVQRCFKLTTNYLRKTNVFIGVTVPIFTLLAVSFIPCSYRYFALVCFIIFSMALEMSISGGYFLSLLDLCPSYTHIMSGVANAVANVAGLLSAIATGYFRTTGTHDEWNHVFFIAMGFLMIAGLVYILFGSNELEPWGLVQTSETKEEEKKDTAEEKKP</sequence>
<name>A0AAW2I129_9NEOP</name>
<comment type="caution">
    <text evidence="8">The sequence shown here is derived from an EMBL/GenBank/DDBJ whole genome shotgun (WGS) entry which is preliminary data.</text>
</comment>
<feature type="transmembrane region" description="Helical" evidence="6">
    <location>
        <begin position="477"/>
        <end position="495"/>
    </location>
</feature>
<dbReference type="InterPro" id="IPR011701">
    <property type="entry name" value="MFS"/>
</dbReference>
<dbReference type="GO" id="GO:0016020">
    <property type="term" value="C:membrane"/>
    <property type="evidence" value="ECO:0007669"/>
    <property type="project" value="UniProtKB-SubCell"/>
</dbReference>
<accession>A0AAW2I129</accession>
<dbReference type="PANTHER" id="PTHR11662:SF455">
    <property type="entry name" value="GH23975P"/>
    <property type="match status" value="1"/>
</dbReference>
<dbReference type="EMBL" id="JARGDH010000002">
    <property type="protein sequence ID" value="KAL0275648.1"/>
    <property type="molecule type" value="Genomic_DNA"/>
</dbReference>
<dbReference type="Pfam" id="PF07690">
    <property type="entry name" value="MFS_1"/>
    <property type="match status" value="1"/>
</dbReference>
<proteinExistence type="predicted"/>
<dbReference type="FunFam" id="1.20.1250.20:FF:000532">
    <property type="entry name" value="SLC (SoLute Carrier) homolog"/>
    <property type="match status" value="1"/>
</dbReference>
<feature type="transmembrane region" description="Helical" evidence="6">
    <location>
        <begin position="214"/>
        <end position="233"/>
    </location>
</feature>
<evidence type="ECO:0000256" key="4">
    <source>
        <dbReference type="ARBA" id="ARBA00023136"/>
    </source>
</evidence>
<feature type="transmembrane region" description="Helical" evidence="6">
    <location>
        <begin position="179"/>
        <end position="202"/>
    </location>
</feature>
<dbReference type="SUPFAM" id="SSF103473">
    <property type="entry name" value="MFS general substrate transporter"/>
    <property type="match status" value="1"/>
</dbReference>
<organism evidence="8">
    <name type="scientific">Menopon gallinae</name>
    <name type="common">poultry shaft louse</name>
    <dbReference type="NCBI Taxonomy" id="328185"/>
    <lineage>
        <taxon>Eukaryota</taxon>
        <taxon>Metazoa</taxon>
        <taxon>Ecdysozoa</taxon>
        <taxon>Arthropoda</taxon>
        <taxon>Hexapoda</taxon>
        <taxon>Insecta</taxon>
        <taxon>Pterygota</taxon>
        <taxon>Neoptera</taxon>
        <taxon>Paraneoptera</taxon>
        <taxon>Psocodea</taxon>
        <taxon>Troctomorpha</taxon>
        <taxon>Phthiraptera</taxon>
        <taxon>Amblycera</taxon>
        <taxon>Menoponidae</taxon>
        <taxon>Menopon</taxon>
    </lineage>
</organism>
<feature type="compositionally biased region" description="Basic and acidic residues" evidence="5">
    <location>
        <begin position="18"/>
        <end position="30"/>
    </location>
</feature>
<keyword evidence="2 6" id="KW-0812">Transmembrane</keyword>
<dbReference type="GO" id="GO:0006820">
    <property type="term" value="P:monoatomic anion transport"/>
    <property type="evidence" value="ECO:0007669"/>
    <property type="project" value="TreeGrafter"/>
</dbReference>
<evidence type="ECO:0000256" key="2">
    <source>
        <dbReference type="ARBA" id="ARBA00022692"/>
    </source>
</evidence>
<feature type="compositionally biased region" description="Polar residues" evidence="5">
    <location>
        <begin position="1"/>
        <end position="10"/>
    </location>
</feature>
<dbReference type="InterPro" id="IPR036259">
    <property type="entry name" value="MFS_trans_sf"/>
</dbReference>
<evidence type="ECO:0000313" key="8">
    <source>
        <dbReference type="EMBL" id="KAL0275648.1"/>
    </source>
</evidence>
<feature type="transmembrane region" description="Helical" evidence="6">
    <location>
        <begin position="63"/>
        <end position="88"/>
    </location>
</feature>
<dbReference type="PROSITE" id="PS50850">
    <property type="entry name" value="MFS"/>
    <property type="match status" value="1"/>
</dbReference>
<feature type="transmembrane region" description="Helical" evidence="6">
    <location>
        <begin position="442"/>
        <end position="465"/>
    </location>
</feature>
<reference evidence="8" key="1">
    <citation type="journal article" date="2024" name="Gigascience">
        <title>Chromosome-level genome of the poultry shaft louse Menopon gallinae provides insight into the host-switching and adaptive evolution of parasitic lice.</title>
        <authorList>
            <person name="Xu Y."/>
            <person name="Ma L."/>
            <person name="Liu S."/>
            <person name="Liang Y."/>
            <person name="Liu Q."/>
            <person name="He Z."/>
            <person name="Tian L."/>
            <person name="Duan Y."/>
            <person name="Cai W."/>
            <person name="Li H."/>
            <person name="Song F."/>
        </authorList>
    </citation>
    <scope>NUCLEOTIDE SEQUENCE</scope>
    <source>
        <strain evidence="8">Cailab_2023a</strain>
    </source>
</reference>
<dbReference type="GO" id="GO:0022857">
    <property type="term" value="F:transmembrane transporter activity"/>
    <property type="evidence" value="ECO:0007669"/>
    <property type="project" value="InterPro"/>
</dbReference>
<evidence type="ECO:0000256" key="3">
    <source>
        <dbReference type="ARBA" id="ARBA00022989"/>
    </source>
</evidence>
<dbReference type="InterPro" id="IPR020846">
    <property type="entry name" value="MFS_dom"/>
</dbReference>
<feature type="transmembrane region" description="Helical" evidence="6">
    <location>
        <begin position="124"/>
        <end position="147"/>
    </location>
</feature>
<comment type="subcellular location">
    <subcellularLocation>
        <location evidence="1">Membrane</location>
        <topology evidence="1">Multi-pass membrane protein</topology>
    </subcellularLocation>
</comment>
<evidence type="ECO:0000256" key="6">
    <source>
        <dbReference type="SAM" id="Phobius"/>
    </source>
</evidence>
<feature type="transmembrane region" description="Helical" evidence="6">
    <location>
        <begin position="154"/>
        <end position="173"/>
    </location>
</feature>
<keyword evidence="4 6" id="KW-0472">Membrane</keyword>
<gene>
    <name evidence="8" type="ORF">PYX00_003445</name>
</gene>
<feature type="transmembrane region" description="Helical" evidence="6">
    <location>
        <begin position="407"/>
        <end position="430"/>
    </location>
</feature>
<feature type="transmembrane region" description="Helical" evidence="6">
    <location>
        <begin position="378"/>
        <end position="401"/>
    </location>
</feature>
<evidence type="ECO:0000259" key="7">
    <source>
        <dbReference type="PROSITE" id="PS50850"/>
    </source>
</evidence>
<evidence type="ECO:0000256" key="1">
    <source>
        <dbReference type="ARBA" id="ARBA00004141"/>
    </source>
</evidence>
<feature type="region of interest" description="Disordered" evidence="5">
    <location>
        <begin position="506"/>
        <end position="525"/>
    </location>
</feature>
<feature type="domain" description="Major facilitator superfamily (MFS) profile" evidence="7">
    <location>
        <begin position="61"/>
        <end position="501"/>
    </location>
</feature>
<dbReference type="AlphaFoldDB" id="A0AAW2I129"/>
<keyword evidence="3 6" id="KW-1133">Transmembrane helix</keyword>
<dbReference type="Gene3D" id="1.20.1250.20">
    <property type="entry name" value="MFS general substrate transporter like domains"/>
    <property type="match status" value="2"/>
</dbReference>
<feature type="transmembrane region" description="Helical" evidence="6">
    <location>
        <begin position="245"/>
        <end position="265"/>
    </location>
</feature>
<feature type="transmembrane region" description="Helical" evidence="6">
    <location>
        <begin position="348"/>
        <end position="366"/>
    </location>
</feature>
<feature type="transmembrane region" description="Helical" evidence="6">
    <location>
        <begin position="307"/>
        <end position="328"/>
    </location>
</feature>
<dbReference type="PANTHER" id="PTHR11662">
    <property type="entry name" value="SOLUTE CARRIER FAMILY 17"/>
    <property type="match status" value="1"/>
</dbReference>
<dbReference type="InterPro" id="IPR050382">
    <property type="entry name" value="MFS_Na/Anion_cotransporter"/>
</dbReference>
<protein>
    <recommendedName>
        <fullName evidence="7">Major facilitator superfamily (MFS) profile domain-containing protein</fullName>
    </recommendedName>
</protein>